<dbReference type="EMBL" id="QYUP01000025">
    <property type="protein sequence ID" value="RJG25379.1"/>
    <property type="molecule type" value="Genomic_DNA"/>
</dbReference>
<dbReference type="RefSeq" id="WP_119809413.1">
    <property type="nucleotide sequence ID" value="NZ_QYUP01000025.1"/>
</dbReference>
<comment type="caution">
    <text evidence="3">The sequence shown here is derived from an EMBL/GenBank/DDBJ whole genome shotgun (WGS) entry which is preliminary data.</text>
</comment>
<feature type="chain" id="PRO_5019584361" evidence="2">
    <location>
        <begin position="26"/>
        <end position="212"/>
    </location>
</feature>
<accession>A0A418Y715</accession>
<evidence type="ECO:0000256" key="1">
    <source>
        <dbReference type="SAM" id="MobiDB-lite"/>
    </source>
</evidence>
<reference evidence="3 4" key="1">
    <citation type="submission" date="2018-09" db="EMBL/GenBank/DDBJ databases">
        <authorList>
            <person name="Zhu H."/>
        </authorList>
    </citation>
    <scope>NUCLEOTIDE SEQUENCE [LARGE SCALE GENOMIC DNA]</scope>
    <source>
        <strain evidence="3 4">K1S02-61</strain>
    </source>
</reference>
<feature type="region of interest" description="Disordered" evidence="1">
    <location>
        <begin position="106"/>
        <end position="212"/>
    </location>
</feature>
<gene>
    <name evidence="3" type="ORF">D3872_02985</name>
</gene>
<feature type="signal peptide" evidence="2">
    <location>
        <begin position="1"/>
        <end position="25"/>
    </location>
</feature>
<dbReference type="PROSITE" id="PS51257">
    <property type="entry name" value="PROKAR_LIPOPROTEIN"/>
    <property type="match status" value="1"/>
</dbReference>
<evidence type="ECO:0000313" key="3">
    <source>
        <dbReference type="EMBL" id="RJG25379.1"/>
    </source>
</evidence>
<sequence>MARPLAKPIRSAALALAMAALSACSYVLLPPNVQHVAPKSNSVAEADSKLETAATRRAAIEAEYAASEQVCYTKFFVNNCLDRAKEKRRSELAVVRAVEIEAEHFKRKEKADERDRQLAAAEKEDQARQAELAARPPRPEPIEETAPPPPKATKVNRDAARAAKVKRQAEKDAAAQAQRAENVRQFEEKRKESERRQAEREERRAKQAAESK</sequence>
<evidence type="ECO:0000256" key="2">
    <source>
        <dbReference type="SAM" id="SignalP"/>
    </source>
</evidence>
<evidence type="ECO:0000313" key="4">
    <source>
        <dbReference type="Proteomes" id="UP000284006"/>
    </source>
</evidence>
<feature type="compositionally biased region" description="Basic and acidic residues" evidence="1">
    <location>
        <begin position="181"/>
        <end position="212"/>
    </location>
</feature>
<name>A0A418Y715_9BURK</name>
<keyword evidence="2" id="KW-0732">Signal</keyword>
<organism evidence="3 4">
    <name type="scientific">Massilia cavernae</name>
    <dbReference type="NCBI Taxonomy" id="2320864"/>
    <lineage>
        <taxon>Bacteria</taxon>
        <taxon>Pseudomonadati</taxon>
        <taxon>Pseudomonadota</taxon>
        <taxon>Betaproteobacteria</taxon>
        <taxon>Burkholderiales</taxon>
        <taxon>Oxalobacteraceae</taxon>
        <taxon>Telluria group</taxon>
        <taxon>Massilia</taxon>
    </lineage>
</organism>
<proteinExistence type="predicted"/>
<protein>
    <submittedName>
        <fullName evidence="3">Uncharacterized protein</fullName>
    </submittedName>
</protein>
<dbReference type="OrthoDB" id="8777086at2"/>
<feature type="compositionally biased region" description="Basic and acidic residues" evidence="1">
    <location>
        <begin position="155"/>
        <end position="173"/>
    </location>
</feature>
<feature type="compositionally biased region" description="Basic and acidic residues" evidence="1">
    <location>
        <begin position="106"/>
        <end position="128"/>
    </location>
</feature>
<dbReference type="AlphaFoldDB" id="A0A418Y715"/>
<keyword evidence="4" id="KW-1185">Reference proteome</keyword>
<dbReference type="Proteomes" id="UP000284006">
    <property type="component" value="Unassembled WGS sequence"/>
</dbReference>